<evidence type="ECO:0000313" key="10">
    <source>
        <dbReference type="EMBL" id="APZ42401.1"/>
    </source>
</evidence>
<feature type="transmembrane region" description="Helical" evidence="7">
    <location>
        <begin position="801"/>
        <end position="830"/>
    </location>
</feature>
<evidence type="ECO:0000256" key="1">
    <source>
        <dbReference type="ARBA" id="ARBA00004651"/>
    </source>
</evidence>
<evidence type="ECO:0000259" key="8">
    <source>
        <dbReference type="Pfam" id="PF02687"/>
    </source>
</evidence>
<comment type="subcellular location">
    <subcellularLocation>
        <location evidence="1">Cell membrane</location>
        <topology evidence="1">Multi-pass membrane protein</topology>
    </subcellularLocation>
</comment>
<evidence type="ECO:0000256" key="5">
    <source>
        <dbReference type="ARBA" id="ARBA00022989"/>
    </source>
</evidence>
<sequence length="884" mass="92434">MNLLWIRSLLFKSPLRIWGTAAGIALAVALYASLAAFIGHSAARMTVRAAQAVPIDWQVQLLPAAQPAQVAANIRKAVAVTALHAVYYANTAGFVATTGGTTQTTGPGKAIAFDAGYRHAFPQEVHLLTGSLTGAVVAQQTAANLHVKPGDTITVQRVGLPPVKVRIGGVVTLPDRDALFQGVGLPKGAKPQAPPDNVLILPAAQWHALFDAQAKQRPDAAWLQYHVKVDLSRLPADPLKAYTAISGAAHNLEARVAGKALVADNLGTRLNAVRADAAYAQVLFLFLGVPGILLATALTLGVTSTHAARRRTEQALLRVRGASTRQLLALAASEALVTGVAGAVLGVAFAALFARGFIGALPQGAALALALGGALVLALILALLAIWVPAWAQARQSSVAEAGRGIGRRGAFAWERYYPDLLLLVASGLFLWQSASGGYQLVLAPEGVAATAIDYKAFIAPALFWAGSILLSLRLARLSLSRRNRLLHAALRPLGGALAPAILATLARQSRRLAVGVALLALAVAFAVSTAVFNTTYNGQARVDAQLTNGADVTVFGTGAAPAGAHLGALAALPGVQAAVPMQHRYAYVGADLQDMYGIQANRLLRATSLSDAYFPGSTAAQTLARLRATPNGVLVSQETVNNYQLALGDTLRLRLLDARTHQYHTIPFKFIGIVREFPTAPRDSFLVANAAYIAKTTHNSGAEYALIKTAAPPAQVAAEARRLLAGVAGVQVKDLGQVAHIIGSSLTALDLRGLTRLELFYALLTAAAASGLLLALGLFERRKVFATLDALGARPRQLAAFIWSEGLIVLVGGVVLGTAAGLAVAWMLVKLLTGVFDPPPQTLSLPWGYLSLLLAGVVAASVAALWLATRRMSRVPVATLREL</sequence>
<keyword evidence="6 7" id="KW-0472">Membrane</keyword>
<dbReference type="Pfam" id="PF02687">
    <property type="entry name" value="FtsX"/>
    <property type="match status" value="2"/>
</dbReference>
<dbReference type="STRING" id="1765967.BW247_04280"/>
<keyword evidence="5 7" id="KW-1133">Transmembrane helix</keyword>
<feature type="transmembrane region" description="Helical" evidence="7">
    <location>
        <begin position="513"/>
        <end position="533"/>
    </location>
</feature>
<evidence type="ECO:0000259" key="9">
    <source>
        <dbReference type="Pfam" id="PF12704"/>
    </source>
</evidence>
<dbReference type="GO" id="GO:0044874">
    <property type="term" value="P:lipoprotein localization to outer membrane"/>
    <property type="evidence" value="ECO:0007669"/>
    <property type="project" value="TreeGrafter"/>
</dbReference>
<comment type="similarity">
    <text evidence="2">Belongs to the ABC-4 integral membrane protein family. LolC/E subfamily.</text>
</comment>
<evidence type="ECO:0000313" key="11">
    <source>
        <dbReference type="Proteomes" id="UP000243807"/>
    </source>
</evidence>
<feature type="transmembrane region" description="Helical" evidence="7">
    <location>
        <begin position="278"/>
        <end position="302"/>
    </location>
</feature>
<feature type="transmembrane region" description="Helical" evidence="7">
    <location>
        <begin position="365"/>
        <end position="388"/>
    </location>
</feature>
<feature type="transmembrane region" description="Helical" evidence="7">
    <location>
        <begin position="850"/>
        <end position="869"/>
    </location>
</feature>
<evidence type="ECO:0000256" key="6">
    <source>
        <dbReference type="ARBA" id="ARBA00023136"/>
    </source>
</evidence>
<organism evidence="10 11">
    <name type="scientific">Acidihalobacter ferrooxydans</name>
    <dbReference type="NCBI Taxonomy" id="1765967"/>
    <lineage>
        <taxon>Bacteria</taxon>
        <taxon>Pseudomonadati</taxon>
        <taxon>Pseudomonadota</taxon>
        <taxon>Gammaproteobacteria</taxon>
        <taxon>Chromatiales</taxon>
        <taxon>Ectothiorhodospiraceae</taxon>
        <taxon>Acidihalobacter</taxon>
    </lineage>
</organism>
<feature type="transmembrane region" description="Helical" evidence="7">
    <location>
        <begin position="327"/>
        <end position="353"/>
    </location>
</feature>
<evidence type="ECO:0000256" key="2">
    <source>
        <dbReference type="ARBA" id="ARBA00005236"/>
    </source>
</evidence>
<dbReference type="GO" id="GO:0098797">
    <property type="term" value="C:plasma membrane protein complex"/>
    <property type="evidence" value="ECO:0007669"/>
    <property type="project" value="TreeGrafter"/>
</dbReference>
<dbReference type="InterPro" id="IPR051447">
    <property type="entry name" value="Lipoprotein-release_system"/>
</dbReference>
<dbReference type="PANTHER" id="PTHR30489">
    <property type="entry name" value="LIPOPROTEIN-RELEASING SYSTEM TRANSMEMBRANE PROTEIN LOLE"/>
    <property type="match status" value="1"/>
</dbReference>
<evidence type="ECO:0000256" key="4">
    <source>
        <dbReference type="ARBA" id="ARBA00022692"/>
    </source>
</evidence>
<feature type="transmembrane region" description="Helical" evidence="7">
    <location>
        <begin position="417"/>
        <end position="435"/>
    </location>
</feature>
<name>A0A1P8UEZ6_9GAMM</name>
<feature type="domain" description="ABC3 transporter permease C-terminal" evidence="8">
    <location>
        <begin position="761"/>
        <end position="877"/>
    </location>
</feature>
<dbReference type="EMBL" id="CP019434">
    <property type="protein sequence ID" value="APZ42401.1"/>
    <property type="molecule type" value="Genomic_DNA"/>
</dbReference>
<keyword evidence="11" id="KW-1185">Reference proteome</keyword>
<feature type="domain" description="MacB-like periplasmic core" evidence="9">
    <location>
        <begin position="517"/>
        <end position="722"/>
    </location>
</feature>
<feature type="transmembrane region" description="Helical" evidence="7">
    <location>
        <begin position="455"/>
        <end position="476"/>
    </location>
</feature>
<dbReference type="OrthoDB" id="8036472at2"/>
<feature type="transmembrane region" description="Helical" evidence="7">
    <location>
        <begin position="760"/>
        <end position="780"/>
    </location>
</feature>
<dbReference type="Pfam" id="PF12704">
    <property type="entry name" value="MacB_PCD"/>
    <property type="match status" value="1"/>
</dbReference>
<dbReference type="KEGG" id="afy:BW247_04280"/>
<dbReference type="Proteomes" id="UP000243807">
    <property type="component" value="Chromosome"/>
</dbReference>
<gene>
    <name evidence="10" type="ORF">BW247_04280</name>
</gene>
<evidence type="ECO:0000256" key="3">
    <source>
        <dbReference type="ARBA" id="ARBA00022475"/>
    </source>
</evidence>
<reference evidence="10 11" key="1">
    <citation type="submission" date="2017-01" db="EMBL/GenBank/DDBJ databases">
        <title>Draft sequence of Acidihalobacter ferrooxidans strain DSM 14175 (strain V8).</title>
        <authorList>
            <person name="Khaleque H.N."/>
            <person name="Ramsay J.P."/>
            <person name="Murphy R.J.T."/>
            <person name="Kaksonen A.H."/>
            <person name="Boxall N.J."/>
            <person name="Watkin E.L.J."/>
        </authorList>
    </citation>
    <scope>NUCLEOTIDE SEQUENCE [LARGE SCALE GENOMIC DNA]</scope>
    <source>
        <strain evidence="10 11">V8</strain>
    </source>
</reference>
<protein>
    <submittedName>
        <fullName evidence="10">ABC transporter permease</fullName>
    </submittedName>
</protein>
<proteinExistence type="inferred from homology"/>
<dbReference type="InterPro" id="IPR003838">
    <property type="entry name" value="ABC3_permease_C"/>
</dbReference>
<feature type="domain" description="ABC3 transporter permease C-terminal" evidence="8">
    <location>
        <begin position="291"/>
        <end position="396"/>
    </location>
</feature>
<evidence type="ECO:0000256" key="7">
    <source>
        <dbReference type="SAM" id="Phobius"/>
    </source>
</evidence>
<accession>A0A1P8UEZ6</accession>
<keyword evidence="3" id="KW-1003">Cell membrane</keyword>
<dbReference type="PANTHER" id="PTHR30489:SF0">
    <property type="entry name" value="LIPOPROTEIN-RELEASING SYSTEM TRANSMEMBRANE PROTEIN LOLE"/>
    <property type="match status" value="1"/>
</dbReference>
<dbReference type="AlphaFoldDB" id="A0A1P8UEZ6"/>
<keyword evidence="4 7" id="KW-0812">Transmembrane</keyword>
<dbReference type="InterPro" id="IPR025857">
    <property type="entry name" value="MacB_PCD"/>
</dbReference>
<dbReference type="RefSeq" id="WP_076835988.1">
    <property type="nucleotide sequence ID" value="NZ_CP019434.1"/>
</dbReference>